<organism evidence="1">
    <name type="scientific">Nothobranchius korthausae</name>
    <dbReference type="NCBI Taxonomy" id="1143690"/>
    <lineage>
        <taxon>Eukaryota</taxon>
        <taxon>Metazoa</taxon>
        <taxon>Chordata</taxon>
        <taxon>Craniata</taxon>
        <taxon>Vertebrata</taxon>
        <taxon>Euteleostomi</taxon>
        <taxon>Actinopterygii</taxon>
        <taxon>Neopterygii</taxon>
        <taxon>Teleostei</taxon>
        <taxon>Neoteleostei</taxon>
        <taxon>Acanthomorphata</taxon>
        <taxon>Ovalentaria</taxon>
        <taxon>Atherinomorphae</taxon>
        <taxon>Cyprinodontiformes</taxon>
        <taxon>Nothobranchiidae</taxon>
        <taxon>Nothobranchius</taxon>
    </lineage>
</organism>
<reference evidence="1" key="2">
    <citation type="submission" date="2016-06" db="EMBL/GenBank/DDBJ databases">
        <title>The genome of a short-lived fish provides insights into sex chromosome evolution and the genetic control of aging.</title>
        <authorList>
            <person name="Reichwald K."/>
            <person name="Felder M."/>
            <person name="Petzold A."/>
            <person name="Koch P."/>
            <person name="Groth M."/>
            <person name="Platzer M."/>
        </authorList>
    </citation>
    <scope>NUCLEOTIDE SEQUENCE</scope>
    <source>
        <tissue evidence="1">Brain</tissue>
    </source>
</reference>
<reference evidence="1" key="1">
    <citation type="submission" date="2016-05" db="EMBL/GenBank/DDBJ databases">
        <authorList>
            <person name="Lavstsen T."/>
            <person name="Jespersen J.S."/>
        </authorList>
    </citation>
    <scope>NUCLEOTIDE SEQUENCE</scope>
    <source>
        <tissue evidence="1">Brain</tissue>
    </source>
</reference>
<accession>A0A1A8EHD8</accession>
<dbReference type="EMBL" id="HAEB01000083">
    <property type="protein sequence ID" value="SBQ46467.1"/>
    <property type="molecule type" value="Transcribed_RNA"/>
</dbReference>
<proteinExistence type="predicted"/>
<name>A0A1A8EHD8_9TELE</name>
<feature type="non-terminal residue" evidence="1">
    <location>
        <position position="57"/>
    </location>
</feature>
<sequence length="57" mass="6056">IIRHDFPSAFLIGQMGVLQGDSGQGRITPASRRSDITGSMPFSASGDKGYCLTLGRK</sequence>
<gene>
    <name evidence="1" type="primary">Nfu_g_1_014169</name>
</gene>
<feature type="non-terminal residue" evidence="1">
    <location>
        <position position="1"/>
    </location>
</feature>
<protein>
    <submittedName>
        <fullName evidence="1">Uncharacterized protein</fullName>
    </submittedName>
</protein>
<dbReference type="AlphaFoldDB" id="A0A1A8EHD8"/>
<evidence type="ECO:0000313" key="1">
    <source>
        <dbReference type="EMBL" id="SBQ46467.1"/>
    </source>
</evidence>